<gene>
    <name evidence="1" type="ORF">F4820DRAFT_421910</name>
</gene>
<protein>
    <submittedName>
        <fullName evidence="1">Uncharacterized protein</fullName>
    </submittedName>
</protein>
<evidence type="ECO:0000313" key="1">
    <source>
        <dbReference type="EMBL" id="KAI4865007.1"/>
    </source>
</evidence>
<comment type="caution">
    <text evidence="1">The sequence shown here is derived from an EMBL/GenBank/DDBJ whole genome shotgun (WGS) entry which is preliminary data.</text>
</comment>
<keyword evidence="2" id="KW-1185">Reference proteome</keyword>
<accession>A0ACB9Z138</accession>
<reference evidence="1 2" key="1">
    <citation type="journal article" date="2022" name="New Phytol.">
        <title>Ecological generalism drives hyperdiversity of secondary metabolite gene clusters in xylarialean endophytes.</title>
        <authorList>
            <person name="Franco M.E.E."/>
            <person name="Wisecaver J.H."/>
            <person name="Arnold A.E."/>
            <person name="Ju Y.M."/>
            <person name="Slot J.C."/>
            <person name="Ahrendt S."/>
            <person name="Moore L.P."/>
            <person name="Eastman K.E."/>
            <person name="Scott K."/>
            <person name="Konkel Z."/>
            <person name="Mondo S.J."/>
            <person name="Kuo A."/>
            <person name="Hayes R.D."/>
            <person name="Haridas S."/>
            <person name="Andreopoulos B."/>
            <person name="Riley R."/>
            <person name="LaButti K."/>
            <person name="Pangilinan J."/>
            <person name="Lipzen A."/>
            <person name="Amirebrahimi M."/>
            <person name="Yan J."/>
            <person name="Adam C."/>
            <person name="Keymanesh K."/>
            <person name="Ng V."/>
            <person name="Louie K."/>
            <person name="Northen T."/>
            <person name="Drula E."/>
            <person name="Henrissat B."/>
            <person name="Hsieh H.M."/>
            <person name="Youens-Clark K."/>
            <person name="Lutzoni F."/>
            <person name="Miadlikowska J."/>
            <person name="Eastwood D.C."/>
            <person name="Hamelin R.C."/>
            <person name="Grigoriev I.V."/>
            <person name="U'Ren J.M."/>
        </authorList>
    </citation>
    <scope>NUCLEOTIDE SEQUENCE [LARGE SCALE GENOMIC DNA]</scope>
    <source>
        <strain evidence="1 2">CBS 119005</strain>
    </source>
</reference>
<dbReference type="EMBL" id="MU393478">
    <property type="protein sequence ID" value="KAI4865007.1"/>
    <property type="molecule type" value="Genomic_DNA"/>
</dbReference>
<sequence length="399" mass="43229">MTDVPGSDRSLLERLNALKPSTVNLDPSSKSGTASSIEPVKPLSRENALTERLKSLRNQTEDSPRRVSASEVARKDSDTIDPSSPAHTPQSQPQPQPKSPGTSAGAPQVSVYDTIDDADPLLADDQTLEELLADLESDQQWLDEVAAEEEEHRRVTALLEELGKSSSANPDSGDAESSKAKEDDGDEDNSDDDSEGEPMTREADDVLSKAVDEAEWEKANEPPQRQSQPDSPVHDTEASGQDHAADESTAAQNYGKDDPFNLPTVPYNLQDQPGLAEESQEDADFAAFITSRMAALKVNTPPARTLPSAPNSDVDAFGLPTAPSFAPADRPAPGLVKRVGYTDEDLKTWCVVCLEDGAIKCVDCDGDVYCARCWKEMHVGPSAGYDERGHRWEKFVRGR</sequence>
<proteinExistence type="predicted"/>
<organism evidence="1 2">
    <name type="scientific">Hypoxylon rubiginosum</name>
    <dbReference type="NCBI Taxonomy" id="110542"/>
    <lineage>
        <taxon>Eukaryota</taxon>
        <taxon>Fungi</taxon>
        <taxon>Dikarya</taxon>
        <taxon>Ascomycota</taxon>
        <taxon>Pezizomycotina</taxon>
        <taxon>Sordariomycetes</taxon>
        <taxon>Xylariomycetidae</taxon>
        <taxon>Xylariales</taxon>
        <taxon>Hypoxylaceae</taxon>
        <taxon>Hypoxylon</taxon>
    </lineage>
</organism>
<evidence type="ECO:0000313" key="2">
    <source>
        <dbReference type="Proteomes" id="UP001497700"/>
    </source>
</evidence>
<dbReference type="Proteomes" id="UP001497700">
    <property type="component" value="Unassembled WGS sequence"/>
</dbReference>
<name>A0ACB9Z138_9PEZI</name>